<sequence>MMNMTTQYNMMNSMYSSSCEKFPEFMNMIKKAMEDNNSNGSSPSNIITSINNGSDTENSMSPVNNNDNNKPVENVLFRPQALIPTGGVQMFPLTDIPMNQKNNEVLYRNNIIYQQNGDNKINKNNSYKQQETVNEENNENKNHEKLYPNDDVHSETGSHTSCTTIDESSKSNSVSPTMKNHSDNDTESAYSTSPLPKEDYHDSSLPPISDAPTGVIVHGAKFNSYAEFDSVFEVWKNTYFHPFRVASSETLRQTDGTKNEIFQYRYIVFHCAHYGQPRMRGVGKRPNQSYLPCGCKAMLRLNYSYNDNALRITSLTDTHSGHPVDQENYNKVSVKGRRSTGESLAANKNRKRRSTSVMKKETASPVPQVSNSNNNNTINPTVTTSSPNIWKNMINGNQGTPKENLLQNPFVPMPNPTSLLNAGMNNNRNQFNNNTDLQNTLQNLAMFQLANNQTNPAAAAAQFSLYNNALQQQQQQLFMNNAFANLLNQQRNNTYQLNGGLTPKLDKENTPLLQSIPPFLHPAQHLLPGIGGQSIFQSQQPHMMSQYNNNNTNELAQLETVKEEIILGTPTPGQPPAKKDFNENSIKIKNIISSLNEALNNSSKDSLNSKITQLSTLLKIWNDNTGEMSNMKRLLDNCVKQQQGDN</sequence>
<keyword evidence="3" id="KW-1185">Reference proteome</keyword>
<dbReference type="PANTHER" id="PTHR47086">
    <property type="entry name" value="BTB DOMAIN-CONTAINING PROTEIN"/>
    <property type="match status" value="1"/>
</dbReference>
<feature type="region of interest" description="Disordered" evidence="1">
    <location>
        <begin position="334"/>
        <end position="389"/>
    </location>
</feature>
<name>A0A0N4ZY65_PARTI</name>
<accession>A0A0N4ZY65</accession>
<feature type="compositionally biased region" description="Low complexity" evidence="1">
    <location>
        <begin position="364"/>
        <end position="388"/>
    </location>
</feature>
<evidence type="ECO:0000259" key="2">
    <source>
        <dbReference type="Pfam" id="PF21599"/>
    </source>
</evidence>
<evidence type="ECO:0000313" key="3">
    <source>
        <dbReference type="Proteomes" id="UP000038045"/>
    </source>
</evidence>
<dbReference type="Proteomes" id="UP000038045">
    <property type="component" value="Unplaced"/>
</dbReference>
<feature type="domain" description="ZSWIM3 N-terminal" evidence="2">
    <location>
        <begin position="219"/>
        <end position="320"/>
    </location>
</feature>
<dbReference type="InterPro" id="IPR040854">
    <property type="entry name" value="ZSWIM9"/>
</dbReference>
<dbReference type="AlphaFoldDB" id="A0A0N4ZY65"/>
<feature type="region of interest" description="Disordered" evidence="1">
    <location>
        <begin position="35"/>
        <end position="61"/>
    </location>
</feature>
<dbReference type="WBParaSite" id="PTRK_0001373800.1">
    <property type="protein sequence ID" value="PTRK_0001373800.1"/>
    <property type="gene ID" value="PTRK_0001373800"/>
</dbReference>
<reference evidence="4" key="1">
    <citation type="submission" date="2017-02" db="UniProtKB">
        <authorList>
            <consortium name="WormBaseParasite"/>
        </authorList>
    </citation>
    <scope>IDENTIFICATION</scope>
</reference>
<feature type="compositionally biased region" description="Polar residues" evidence="1">
    <location>
        <begin position="117"/>
        <end position="130"/>
    </location>
</feature>
<dbReference type="Pfam" id="PF21599">
    <property type="entry name" value="ZSWIM3_N"/>
    <property type="match status" value="1"/>
</dbReference>
<dbReference type="InterPro" id="IPR048325">
    <property type="entry name" value="ZSWIM3_N"/>
</dbReference>
<protein>
    <submittedName>
        <fullName evidence="4">FAR1 domain-containing protein</fullName>
    </submittedName>
</protein>
<dbReference type="PANTHER" id="PTHR47086:SF4">
    <property type="entry name" value="BTB DOMAIN-CONTAINING PROTEIN"/>
    <property type="match status" value="1"/>
</dbReference>
<feature type="compositionally biased region" description="Polar residues" evidence="1">
    <location>
        <begin position="157"/>
        <end position="179"/>
    </location>
</feature>
<proteinExistence type="predicted"/>
<feature type="compositionally biased region" description="Basic and acidic residues" evidence="1">
    <location>
        <begin position="138"/>
        <end position="156"/>
    </location>
</feature>
<feature type="region of interest" description="Disordered" evidence="1">
    <location>
        <begin position="117"/>
        <end position="207"/>
    </location>
</feature>
<organism evidence="3 4">
    <name type="scientific">Parastrongyloides trichosuri</name>
    <name type="common">Possum-specific nematode worm</name>
    <dbReference type="NCBI Taxonomy" id="131310"/>
    <lineage>
        <taxon>Eukaryota</taxon>
        <taxon>Metazoa</taxon>
        <taxon>Ecdysozoa</taxon>
        <taxon>Nematoda</taxon>
        <taxon>Chromadorea</taxon>
        <taxon>Rhabditida</taxon>
        <taxon>Tylenchina</taxon>
        <taxon>Panagrolaimomorpha</taxon>
        <taxon>Strongyloidoidea</taxon>
        <taxon>Strongyloididae</taxon>
        <taxon>Parastrongyloides</taxon>
    </lineage>
</organism>
<evidence type="ECO:0000256" key="1">
    <source>
        <dbReference type="SAM" id="MobiDB-lite"/>
    </source>
</evidence>
<feature type="compositionally biased region" description="Low complexity" evidence="1">
    <location>
        <begin position="36"/>
        <end position="61"/>
    </location>
</feature>
<evidence type="ECO:0000313" key="4">
    <source>
        <dbReference type="WBParaSite" id="PTRK_0001373800.1"/>
    </source>
</evidence>